<keyword evidence="2" id="KW-1185">Reference proteome</keyword>
<protein>
    <recommendedName>
        <fullName evidence="3">Peptidase M, neutral zinc metallopeptidase site</fullName>
    </recommendedName>
</protein>
<evidence type="ECO:0000313" key="1">
    <source>
        <dbReference type="EMBL" id="KKI98052.1"/>
    </source>
</evidence>
<dbReference type="AlphaFoldDB" id="A0A0M2PSB2"/>
<reference evidence="1" key="1">
    <citation type="submission" date="2012-04" db="EMBL/GenBank/DDBJ databases">
        <authorList>
            <person name="Borisov I.G."/>
            <person name="Ivanikova N.V."/>
            <person name="Pinevich A.V."/>
        </authorList>
    </citation>
    <scope>NUCLEOTIDE SEQUENCE</scope>
    <source>
        <strain evidence="1">CALU 1027</strain>
    </source>
</reference>
<organism evidence="1 2">
    <name type="scientific">Prochlorothrix hollandica PCC 9006 = CALU 1027</name>
    <dbReference type="NCBI Taxonomy" id="317619"/>
    <lineage>
        <taxon>Bacteria</taxon>
        <taxon>Bacillati</taxon>
        <taxon>Cyanobacteriota</taxon>
        <taxon>Cyanophyceae</taxon>
        <taxon>Prochlorotrichales</taxon>
        <taxon>Prochlorotrichaceae</taxon>
        <taxon>Prochlorothrix</taxon>
    </lineage>
</organism>
<dbReference type="SUPFAM" id="SSF48452">
    <property type="entry name" value="TPR-like"/>
    <property type="match status" value="2"/>
</dbReference>
<dbReference type="STRING" id="317619.GCA_000332315_02908"/>
<dbReference type="Proteomes" id="UP000034681">
    <property type="component" value="Unassembled WGS sequence"/>
</dbReference>
<proteinExistence type="predicted"/>
<dbReference type="InterPro" id="IPR011990">
    <property type="entry name" value="TPR-like_helical_dom_sf"/>
</dbReference>
<gene>
    <name evidence="1" type="ORF">PROH_20135</name>
</gene>
<evidence type="ECO:0008006" key="3">
    <source>
        <dbReference type="Google" id="ProtNLM"/>
    </source>
</evidence>
<comment type="caution">
    <text evidence="1">The sequence shown here is derived from an EMBL/GenBank/DDBJ whole genome shotgun (WGS) entry which is preliminary data.</text>
</comment>
<accession>A0A0M2PSB2</accession>
<name>A0A0M2PSB2_PROHO</name>
<dbReference type="EMBL" id="AJTX02000010">
    <property type="protein sequence ID" value="KKI98052.1"/>
    <property type="molecule type" value="Genomic_DNA"/>
</dbReference>
<dbReference type="RefSeq" id="WP_017713187.1">
    <property type="nucleotide sequence ID" value="NZ_KB235939.1"/>
</dbReference>
<sequence length="806" mass="94292">MNLLQGLQEITHYKEEAQRAKDFAKKRQLREAVRIANHLIDFWSSLPQWEQVIWRLQIDNLPEELNQQCQRWQANFRQAVQIFEQAKSIQCSDQGDPTRTDILVEAINLYQMTNNLLYDLKIKITLKCCQQELHRRQNFKKLLTRAEQHVEQRYFKTACQLYQKAQQIYAIPSVEVSISNCQLQIEQEKQYLKKLQKSLQLAQSGQFNAAFKLLRLALKTFPRSDGNFLLKELVRVLKGKKHFNAGLLAEQQQEWQTAVASYQESKQILPEFFLCSFRLGIVAIKTQNFADAIQALEKSKGHRAAYIRGFAYARKNNFQQAQQEWQSLTAYPQVQAQSKIVTQIERHYKLQIMRRIEHDVNNNNLNSAKATSQKFLATFGANSIVKFNLENHIQASLIANQWKTDDWQKIYTVAEQMWSQKFNIETLHNWFVAAFYYAQADNKKLLDLIIAGSMALANLESDSSLKDIPWQANNSVNLSEFRTTVTELIGSLVDAVREQDMRYYLRLRDAYRVELLALKQIHSAYGVRFHDLYFTPGCYNHYQHFLLEVNYLPDILGTLYTPWGSAVAACLDGDSARAQTIKPNHDPSKSIEIFADHLISYYQGCHYLQSQQWRLAVDPLNRAKSTVQTKPEWQEEIDRFCVTQRQQISEDEEHIEFAQFWYDLLASSVSASYLAEYKTRQIHDQIVEEKISLSQALEQTKALVNIDKHNPVLSALIDELEYVQEREKVERLIKQERIDEAVRYAKRSRHERIRTDLRDFFIKILVEGMQSEHISGDELRLIGKWAYELDPHYPALQTLYSLLEIH</sequence>
<evidence type="ECO:0000313" key="2">
    <source>
        <dbReference type="Proteomes" id="UP000034681"/>
    </source>
</evidence>
<dbReference type="OrthoDB" id="442451at2"/>
<dbReference type="Gene3D" id="1.25.40.10">
    <property type="entry name" value="Tetratricopeptide repeat domain"/>
    <property type="match status" value="1"/>
</dbReference>